<dbReference type="GO" id="GO:0006032">
    <property type="term" value="P:chitin catabolic process"/>
    <property type="evidence" value="ECO:0007669"/>
    <property type="project" value="UniProtKB-KW"/>
</dbReference>
<gene>
    <name evidence="16" type="ORF">TCAP_01844</name>
</gene>
<keyword evidence="13" id="KW-0732">Signal</keyword>
<dbReference type="GO" id="GO:0000272">
    <property type="term" value="P:polysaccharide catabolic process"/>
    <property type="evidence" value="ECO:0007669"/>
    <property type="project" value="UniProtKB-KW"/>
</dbReference>
<keyword evidence="8" id="KW-0119">Carbohydrate metabolism</keyword>
<dbReference type="GO" id="GO:0008843">
    <property type="term" value="F:endochitinase activity"/>
    <property type="evidence" value="ECO:0007669"/>
    <property type="project" value="UniProtKB-EC"/>
</dbReference>
<dbReference type="STRING" id="45235.A0A2K3QL46"/>
<evidence type="ECO:0000256" key="11">
    <source>
        <dbReference type="ARBA" id="ARBA00044955"/>
    </source>
</evidence>
<evidence type="ECO:0000256" key="3">
    <source>
        <dbReference type="ARBA" id="ARBA00022525"/>
    </source>
</evidence>
<keyword evidence="10" id="KW-0624">Polysaccharide degradation</keyword>
<dbReference type="InterPro" id="IPR001579">
    <property type="entry name" value="Glyco_hydro_18_chit_AS"/>
</dbReference>
<protein>
    <submittedName>
        <fullName evidence="16">Uncharacterized protein</fullName>
    </submittedName>
</protein>
<evidence type="ECO:0000256" key="5">
    <source>
        <dbReference type="ARBA" id="ARBA00022801"/>
    </source>
</evidence>
<comment type="catalytic activity">
    <reaction evidence="1">
        <text>Random endo-hydrolysis of N-acetyl-beta-D-glucosaminide (1-&gt;4)-beta-linkages in chitin and chitodextrins.</text>
        <dbReference type="EC" id="3.2.1.14"/>
    </reaction>
</comment>
<dbReference type="GO" id="GO:0008061">
    <property type="term" value="F:chitin binding"/>
    <property type="evidence" value="ECO:0007669"/>
    <property type="project" value="UniProtKB-KW"/>
</dbReference>
<dbReference type="PROSITE" id="PS51782">
    <property type="entry name" value="LYSM"/>
    <property type="match status" value="1"/>
</dbReference>
<dbReference type="PROSITE" id="PS01095">
    <property type="entry name" value="GH18_1"/>
    <property type="match status" value="1"/>
</dbReference>
<dbReference type="SUPFAM" id="SSF51445">
    <property type="entry name" value="(Trans)glycosidases"/>
    <property type="match status" value="1"/>
</dbReference>
<evidence type="ECO:0000256" key="7">
    <source>
        <dbReference type="ARBA" id="ARBA00023026"/>
    </source>
</evidence>
<proteinExistence type="inferred from homology"/>
<comment type="similarity">
    <text evidence="11">Belongs to the secreted LysM effector family.</text>
</comment>
<evidence type="ECO:0000256" key="8">
    <source>
        <dbReference type="ARBA" id="ARBA00023277"/>
    </source>
</evidence>
<dbReference type="InterPro" id="IPR001223">
    <property type="entry name" value="Glyco_hydro18_cat"/>
</dbReference>
<evidence type="ECO:0000256" key="2">
    <source>
        <dbReference type="ARBA" id="ARBA00004613"/>
    </source>
</evidence>
<comment type="subcellular location">
    <subcellularLocation>
        <location evidence="2">Secreted</location>
    </subcellularLocation>
</comment>
<keyword evidence="7" id="KW-0843">Virulence</keyword>
<dbReference type="Gene3D" id="3.10.350.10">
    <property type="entry name" value="LysM domain"/>
    <property type="match status" value="1"/>
</dbReference>
<keyword evidence="4" id="KW-0147">Chitin-binding</keyword>
<dbReference type="InterPro" id="IPR036779">
    <property type="entry name" value="LysM_dom_sf"/>
</dbReference>
<keyword evidence="3" id="KW-0964">Secreted</keyword>
<dbReference type="PANTHER" id="PTHR47700">
    <property type="entry name" value="V CHITINASE, PUTATIVE (AFU_ORTHOLOGUE AFUA_6G13720)-RELATED"/>
    <property type="match status" value="1"/>
</dbReference>
<dbReference type="PANTHER" id="PTHR47700:SF2">
    <property type="entry name" value="CHITINASE"/>
    <property type="match status" value="1"/>
</dbReference>
<dbReference type="SMART" id="SM00257">
    <property type="entry name" value="LysM"/>
    <property type="match status" value="2"/>
</dbReference>
<dbReference type="SUPFAM" id="SSF54106">
    <property type="entry name" value="LysM domain"/>
    <property type="match status" value="1"/>
</dbReference>
<keyword evidence="17" id="KW-1185">Reference proteome</keyword>
<evidence type="ECO:0000256" key="1">
    <source>
        <dbReference type="ARBA" id="ARBA00000822"/>
    </source>
</evidence>
<dbReference type="Proteomes" id="UP000236621">
    <property type="component" value="Unassembled WGS sequence"/>
</dbReference>
<dbReference type="AlphaFoldDB" id="A0A2K3QL46"/>
<dbReference type="InterPro" id="IPR018392">
    <property type="entry name" value="LysM"/>
</dbReference>
<feature type="domain" description="GH18" evidence="15">
    <location>
        <begin position="508"/>
        <end position="649"/>
    </location>
</feature>
<organism evidence="16 17">
    <name type="scientific">Tolypocladium capitatum</name>
    <dbReference type="NCBI Taxonomy" id="45235"/>
    <lineage>
        <taxon>Eukaryota</taxon>
        <taxon>Fungi</taxon>
        <taxon>Dikarya</taxon>
        <taxon>Ascomycota</taxon>
        <taxon>Pezizomycotina</taxon>
        <taxon>Sordariomycetes</taxon>
        <taxon>Hypocreomycetidae</taxon>
        <taxon>Hypocreales</taxon>
        <taxon>Ophiocordycipitaceae</taxon>
        <taxon>Tolypocladium</taxon>
    </lineage>
</organism>
<dbReference type="EMBL" id="NRSZ01000284">
    <property type="protein sequence ID" value="PNY28258.1"/>
    <property type="molecule type" value="Genomic_DNA"/>
</dbReference>
<evidence type="ECO:0000256" key="13">
    <source>
        <dbReference type="SAM" id="SignalP"/>
    </source>
</evidence>
<evidence type="ECO:0000256" key="9">
    <source>
        <dbReference type="ARBA" id="ARBA00023295"/>
    </source>
</evidence>
<dbReference type="InterPro" id="IPR017853">
    <property type="entry name" value="GH"/>
</dbReference>
<keyword evidence="5 12" id="KW-0378">Hydrolase</keyword>
<comment type="caution">
    <text evidence="16">The sequence shown here is derived from an EMBL/GenBank/DDBJ whole genome shotgun (WGS) entry which is preliminary data.</text>
</comment>
<reference evidence="16 17" key="1">
    <citation type="submission" date="2017-08" db="EMBL/GenBank/DDBJ databases">
        <title>Harnessing the power of phylogenomics to disentangle the directionality and signatures of interkingdom host jumping in the parasitic fungal genus Tolypocladium.</title>
        <authorList>
            <person name="Quandt C.A."/>
            <person name="Patterson W."/>
            <person name="Spatafora J.W."/>
        </authorList>
    </citation>
    <scope>NUCLEOTIDE SEQUENCE [LARGE SCALE GENOMIC DNA]</scope>
    <source>
        <strain evidence="16 17">CBS 113982</strain>
    </source>
</reference>
<evidence type="ECO:0000256" key="12">
    <source>
        <dbReference type="RuleBase" id="RU000489"/>
    </source>
</evidence>
<dbReference type="OrthoDB" id="73875at2759"/>
<evidence type="ECO:0000313" key="17">
    <source>
        <dbReference type="Proteomes" id="UP000236621"/>
    </source>
</evidence>
<dbReference type="Gene3D" id="3.20.20.80">
    <property type="entry name" value="Glycosidases"/>
    <property type="match status" value="1"/>
</dbReference>
<feature type="chain" id="PRO_5014401143" evidence="13">
    <location>
        <begin position="24"/>
        <end position="649"/>
    </location>
</feature>
<sequence>MRFINAARAITALALGLATPVSASDGIFYSAIENCPEACASKGSPSEWTVYHSLGDLGWCNKTMLLSMNIYNSFADHPGHTPFHACTADTTRPRRDVPAGLHCSSANATQAVVQKAWSGGAGSSNRADVLSAITQVQSFLSDGKNCNATLAMGYSNGAVVGVYAGPGMQNSGAASTVVQQLRDHTQSGDILEQQLIQVCGDGRNADNVLGIIADATGHGLAAVQNILGSWSDGTCATGFNASSSGNSTVWQSPPDRVLRTGFKLQGRSSSQGTCRAIQVVSGDSCGALASRCGISGNDFTKNNPSSNLCSDLQPGQWVCCSPGPLPDMTPKKNADGSCATHTIQDGDTCSKIFLTYHINHKDINGFNKDTWGWMGCKFLTTTWRPSEACRKVSANISPGELLFAHSVICISAGTPPMPSPVSNAICGPQVPGSNPPGKNEKIGWLNPCPLNACCNIWLTEQGQCGTTNDFCTDRPGPQGAPGTAPKGENGCISNCGTDIKSGPVSGSPMRVGYFEAWNFDRPCLNMPVQEITSLKSGYTHVHFAFATITNDFSIDVGPVVDQFNQFVSATGFQRIVSFGGWSFSTSQDSYPIFRQGVTAANRLKFAQNLVNFLAKYNLDGVDFDWEYPGVSSFNFAFHKSHTLTGSAGP</sequence>
<dbReference type="Pfam" id="PF00704">
    <property type="entry name" value="Glyco_hydro_18"/>
    <property type="match status" value="1"/>
</dbReference>
<evidence type="ECO:0000259" key="14">
    <source>
        <dbReference type="PROSITE" id="PS51782"/>
    </source>
</evidence>
<feature type="domain" description="LysM" evidence="14">
    <location>
        <begin position="275"/>
        <end position="320"/>
    </location>
</feature>
<dbReference type="PROSITE" id="PS51910">
    <property type="entry name" value="GH18_2"/>
    <property type="match status" value="1"/>
</dbReference>
<evidence type="ECO:0000256" key="6">
    <source>
        <dbReference type="ARBA" id="ARBA00023024"/>
    </source>
</evidence>
<evidence type="ECO:0000256" key="4">
    <source>
        <dbReference type="ARBA" id="ARBA00022669"/>
    </source>
</evidence>
<feature type="signal peptide" evidence="13">
    <location>
        <begin position="1"/>
        <end position="23"/>
    </location>
</feature>
<dbReference type="InterPro" id="IPR053214">
    <property type="entry name" value="LysM12-like"/>
</dbReference>
<evidence type="ECO:0000259" key="15">
    <source>
        <dbReference type="PROSITE" id="PS51910"/>
    </source>
</evidence>
<evidence type="ECO:0000256" key="10">
    <source>
        <dbReference type="ARBA" id="ARBA00023326"/>
    </source>
</evidence>
<dbReference type="CDD" id="cd00118">
    <property type="entry name" value="LysM"/>
    <property type="match status" value="1"/>
</dbReference>
<dbReference type="Pfam" id="PF01476">
    <property type="entry name" value="LysM"/>
    <property type="match status" value="1"/>
</dbReference>
<keyword evidence="9 12" id="KW-0326">Glycosidase</keyword>
<dbReference type="GO" id="GO:0005576">
    <property type="term" value="C:extracellular region"/>
    <property type="evidence" value="ECO:0007669"/>
    <property type="project" value="UniProtKB-SubCell"/>
</dbReference>
<keyword evidence="6" id="KW-0146">Chitin degradation</keyword>
<accession>A0A2K3QL46</accession>
<evidence type="ECO:0000313" key="16">
    <source>
        <dbReference type="EMBL" id="PNY28258.1"/>
    </source>
</evidence>
<name>A0A2K3QL46_9HYPO</name>